<feature type="domain" description="DUF6596" evidence="3">
    <location>
        <begin position="185"/>
        <end position="285"/>
    </location>
</feature>
<keyword evidence="5" id="KW-1185">Reference proteome</keyword>
<dbReference type="EMBL" id="WHUT02000001">
    <property type="protein sequence ID" value="NUB43257.1"/>
    <property type="molecule type" value="Genomic_DNA"/>
</dbReference>
<dbReference type="PANTHER" id="PTHR47756">
    <property type="entry name" value="BLL6612 PROTEIN-RELATED"/>
    <property type="match status" value="1"/>
</dbReference>
<dbReference type="InterPro" id="IPR013324">
    <property type="entry name" value="RNA_pol_sigma_r3/r4-like"/>
</dbReference>
<dbReference type="GO" id="GO:0003677">
    <property type="term" value="F:DNA binding"/>
    <property type="evidence" value="ECO:0007669"/>
    <property type="project" value="InterPro"/>
</dbReference>
<evidence type="ECO:0000313" key="5">
    <source>
        <dbReference type="Proteomes" id="UP000484076"/>
    </source>
</evidence>
<gene>
    <name evidence="4" type="ORF">GEU84_002585</name>
</gene>
<evidence type="ECO:0000259" key="3">
    <source>
        <dbReference type="Pfam" id="PF20239"/>
    </source>
</evidence>
<dbReference type="Proteomes" id="UP000484076">
    <property type="component" value="Unassembled WGS sequence"/>
</dbReference>
<reference evidence="4" key="1">
    <citation type="submission" date="2020-05" db="EMBL/GenBank/DDBJ databases">
        <title>Fertoebacter nigrum gen. nov., sp. nov., a new member of the family Rhodobacteraceae.</title>
        <authorList>
            <person name="Szuroczki S."/>
            <person name="Abbaszade G."/>
            <person name="Buni D."/>
            <person name="Schumann P."/>
            <person name="Toth E."/>
        </authorList>
    </citation>
    <scope>NUCLEOTIDE SEQUENCE</scope>
    <source>
        <strain evidence="4">RG-N-1a</strain>
    </source>
</reference>
<dbReference type="InterPro" id="IPR013325">
    <property type="entry name" value="RNA_pol_sigma_r2"/>
</dbReference>
<evidence type="ECO:0000313" key="4">
    <source>
        <dbReference type="EMBL" id="NUB43257.1"/>
    </source>
</evidence>
<name>A0A8X8GUC5_9RHOB</name>
<dbReference type="InterPro" id="IPR013249">
    <property type="entry name" value="RNA_pol_sigma70_r4_t2"/>
</dbReference>
<dbReference type="InterPro" id="IPR046531">
    <property type="entry name" value="DUF6596"/>
</dbReference>
<accession>A0A8X8GUC5</accession>
<dbReference type="Gene3D" id="1.25.40.10">
    <property type="entry name" value="Tetratricopeptide repeat domain"/>
    <property type="match status" value="1"/>
</dbReference>
<dbReference type="AlphaFoldDB" id="A0A8X8GUC5"/>
<feature type="domain" description="RNA polymerase sigma-70 region 2" evidence="1">
    <location>
        <begin position="24"/>
        <end position="84"/>
    </location>
</feature>
<evidence type="ECO:0000259" key="2">
    <source>
        <dbReference type="Pfam" id="PF08281"/>
    </source>
</evidence>
<dbReference type="SUPFAM" id="SSF48452">
    <property type="entry name" value="TPR-like"/>
    <property type="match status" value="1"/>
</dbReference>
<comment type="caution">
    <text evidence="4">The sequence shown here is derived from an EMBL/GenBank/DDBJ whole genome shotgun (WGS) entry which is preliminary data.</text>
</comment>
<dbReference type="GO" id="GO:0016987">
    <property type="term" value="F:sigma factor activity"/>
    <property type="evidence" value="ECO:0007669"/>
    <property type="project" value="InterPro"/>
</dbReference>
<dbReference type="Pfam" id="PF20239">
    <property type="entry name" value="DUF6596"/>
    <property type="match status" value="1"/>
</dbReference>
<dbReference type="InterPro" id="IPR011990">
    <property type="entry name" value="TPR-like_helical_dom_sf"/>
</dbReference>
<dbReference type="Pfam" id="PF08281">
    <property type="entry name" value="Sigma70_r4_2"/>
    <property type="match status" value="1"/>
</dbReference>
<dbReference type="RefSeq" id="WP_152823919.1">
    <property type="nucleotide sequence ID" value="NZ_WHUT02000001.1"/>
</dbReference>
<dbReference type="SUPFAM" id="SSF88659">
    <property type="entry name" value="Sigma3 and sigma4 domains of RNA polymerase sigma factors"/>
    <property type="match status" value="1"/>
</dbReference>
<dbReference type="SUPFAM" id="SSF88946">
    <property type="entry name" value="Sigma2 domain of RNA polymerase sigma factors"/>
    <property type="match status" value="1"/>
</dbReference>
<sequence length="419" mass="45174">MTAASQAIAVTRTLEAVMRNDRGRLTAALIARLRDFQLAEEVLQEAAVSALTHWGRSGLPSSPQGWLLRVALRRAIDRLRSGQRDARRAADLAVLAADEADDTEPHMIADDRLRLIFTCCHPALEPKTRVALTLRTLGGLTTVEIAGAFLDDPTAMGQRLSRAKAKIAAAGIPFAIPAPEDWAERLQSVLVVVYLIFNQGYSANPGPQPLRRDLCEEAIFLARMLDALRPGEAETEGLLALLLLTHSRHAARHMAGVSVPLAQQDRALWDAPMIAEGLALLDRAMERRAPGPFQIKAAIGALHAAPGVTDWPQIALLYDSLLRMEPTPVIRLHRAVALAEAGALEPALLLLEPLARELDDYQPFHAARADLLARAGRIAAALTAYDQAIALAGSAADASFLGIRRDAAATLRANDKTTP</sequence>
<dbReference type="GO" id="GO:0006352">
    <property type="term" value="P:DNA-templated transcription initiation"/>
    <property type="evidence" value="ECO:0007669"/>
    <property type="project" value="InterPro"/>
</dbReference>
<dbReference type="PANTHER" id="PTHR47756:SF1">
    <property type="entry name" value="BLL0085 PROTEIN"/>
    <property type="match status" value="1"/>
</dbReference>
<organism evidence="4 5">
    <name type="scientific">Fertoeibacter niger</name>
    <dbReference type="NCBI Taxonomy" id="2656921"/>
    <lineage>
        <taxon>Bacteria</taxon>
        <taxon>Pseudomonadati</taxon>
        <taxon>Pseudomonadota</taxon>
        <taxon>Alphaproteobacteria</taxon>
        <taxon>Rhodobacterales</taxon>
        <taxon>Paracoccaceae</taxon>
        <taxon>Fertoeibacter</taxon>
    </lineage>
</organism>
<evidence type="ECO:0000259" key="1">
    <source>
        <dbReference type="Pfam" id="PF04542"/>
    </source>
</evidence>
<dbReference type="Pfam" id="PF04542">
    <property type="entry name" value="Sigma70_r2"/>
    <property type="match status" value="1"/>
</dbReference>
<protein>
    <submittedName>
        <fullName evidence="4">RNA polymerase</fullName>
    </submittedName>
</protein>
<feature type="domain" description="RNA polymerase sigma factor 70 region 4 type 2" evidence="2">
    <location>
        <begin position="116"/>
        <end position="167"/>
    </location>
</feature>
<dbReference type="Gene3D" id="1.10.1740.10">
    <property type="match status" value="1"/>
</dbReference>
<dbReference type="Gene3D" id="1.10.10.10">
    <property type="entry name" value="Winged helix-like DNA-binding domain superfamily/Winged helix DNA-binding domain"/>
    <property type="match status" value="1"/>
</dbReference>
<dbReference type="InterPro" id="IPR007627">
    <property type="entry name" value="RNA_pol_sigma70_r2"/>
</dbReference>
<proteinExistence type="predicted"/>
<dbReference type="InterPro" id="IPR036388">
    <property type="entry name" value="WH-like_DNA-bd_sf"/>
</dbReference>